<organism evidence="1 2">
    <name type="scientific">Paenibacillus larvae</name>
    <dbReference type="NCBI Taxonomy" id="1464"/>
    <lineage>
        <taxon>Bacteria</taxon>
        <taxon>Bacillati</taxon>
        <taxon>Bacillota</taxon>
        <taxon>Bacilli</taxon>
        <taxon>Bacillales</taxon>
        <taxon>Paenibacillaceae</taxon>
        <taxon>Paenibacillus</taxon>
    </lineage>
</organism>
<comment type="caution">
    <text evidence="1">The sequence shown here is derived from an EMBL/GenBank/DDBJ whole genome shotgun (WGS) entry which is preliminary data.</text>
</comment>
<dbReference type="RefSeq" id="WP_268589393.1">
    <property type="nucleotide sequence ID" value="NZ_JAMDNE010000023.1"/>
</dbReference>
<accession>A0AAP5JVQ6</accession>
<gene>
    <name evidence="1" type="ORF">P7H09_14410</name>
</gene>
<dbReference type="AlphaFoldDB" id="A0AAP5JVQ6"/>
<evidence type="ECO:0000313" key="1">
    <source>
        <dbReference type="EMBL" id="MDT2252415.1"/>
    </source>
</evidence>
<reference evidence="1" key="1">
    <citation type="journal article" date="2023" name="J. Vet. Diagn. Invest.">
        <title>Oxytetracycline-resistant Paenibacillus larvae identified in commercial beekeeping operations in Saskatchewan using pooled honey sampling.</title>
        <authorList>
            <person name="Obshta O."/>
            <person name="Zabrodski M.W."/>
            <person name="Soomro T."/>
            <person name="Wilson G."/>
            <person name="Masood F."/>
            <person name="Thebeau J."/>
            <person name="Silva M.C.B."/>
            <person name="Biganski S."/>
            <person name="Kozii I.V."/>
            <person name="Koziy R.V."/>
            <person name="Raza M.F."/>
            <person name="Jose M.S."/>
            <person name="Simko E."/>
            <person name="Wood S.C."/>
        </authorList>
    </citation>
    <scope>NUCLEOTIDE SEQUENCE</scope>
    <source>
        <strain evidence="1">PL001</strain>
    </source>
</reference>
<name>A0AAP5JVQ6_9BACL</name>
<dbReference type="EMBL" id="JARQGV010000004">
    <property type="protein sequence ID" value="MDT2252415.1"/>
    <property type="molecule type" value="Genomic_DNA"/>
</dbReference>
<reference evidence="1" key="2">
    <citation type="submission" date="2023-03" db="EMBL/GenBank/DDBJ databases">
        <authorList>
            <person name="Obshta O."/>
            <person name="Zabrodski M.W."/>
            <person name="Soomro T."/>
            <person name="Wilson G."/>
            <person name="Masood F."/>
            <person name="Thebeau J."/>
            <person name="Bezerra Da Silva M.C."/>
            <person name="Raza F."/>
            <person name="Biganski S."/>
            <person name="Jose M."/>
            <person name="Camilli M."/>
            <person name="Kozii I.V."/>
            <person name="Kozii R.V."/>
            <person name="Simko E."/>
            <person name="Wood S.C."/>
        </authorList>
    </citation>
    <scope>NUCLEOTIDE SEQUENCE</scope>
    <source>
        <strain evidence="1">PL001</strain>
    </source>
</reference>
<proteinExistence type="predicted"/>
<dbReference type="Proteomes" id="UP001259239">
    <property type="component" value="Unassembled WGS sequence"/>
</dbReference>
<evidence type="ECO:0000313" key="2">
    <source>
        <dbReference type="Proteomes" id="UP001259239"/>
    </source>
</evidence>
<sequence>MSLYEKYRKAFAEIPKPFAFVDMDFLAENIQAVASRSHGI</sequence>
<protein>
    <submittedName>
        <fullName evidence="1">Uncharacterized protein</fullName>
    </submittedName>
</protein>